<dbReference type="CDD" id="cd16464">
    <property type="entry name" value="RING-H2_Pirh2-like"/>
    <property type="match status" value="1"/>
</dbReference>
<dbReference type="SUPFAM" id="SSF161219">
    <property type="entry name" value="CHY zinc finger-like"/>
    <property type="match status" value="1"/>
</dbReference>
<evidence type="ECO:0000313" key="9">
    <source>
        <dbReference type="EMBL" id="KAK0514404.1"/>
    </source>
</evidence>
<feature type="compositionally biased region" description="Low complexity" evidence="5">
    <location>
        <begin position="172"/>
        <end position="184"/>
    </location>
</feature>
<feature type="compositionally biased region" description="Low complexity" evidence="5">
    <location>
        <begin position="271"/>
        <end position="282"/>
    </location>
</feature>
<evidence type="ECO:0000256" key="1">
    <source>
        <dbReference type="ARBA" id="ARBA00022723"/>
    </source>
</evidence>
<dbReference type="InterPro" id="IPR008913">
    <property type="entry name" value="Znf_CHY"/>
</dbReference>
<dbReference type="GO" id="GO:0006511">
    <property type="term" value="P:ubiquitin-dependent protein catabolic process"/>
    <property type="evidence" value="ECO:0007669"/>
    <property type="project" value="TreeGrafter"/>
</dbReference>
<dbReference type="Proteomes" id="UP001166286">
    <property type="component" value="Unassembled WGS sequence"/>
</dbReference>
<feature type="domain" description="RING-type" evidence="6">
    <location>
        <begin position="421"/>
        <end position="463"/>
    </location>
</feature>
<proteinExistence type="predicted"/>
<feature type="compositionally biased region" description="Polar residues" evidence="5">
    <location>
        <begin position="70"/>
        <end position="83"/>
    </location>
</feature>
<dbReference type="Pfam" id="PF13639">
    <property type="entry name" value="zf-RING_2"/>
    <property type="match status" value="1"/>
</dbReference>
<dbReference type="PROSITE" id="PS51270">
    <property type="entry name" value="ZF_CTCHY"/>
    <property type="match status" value="1"/>
</dbReference>
<dbReference type="InterPro" id="IPR037274">
    <property type="entry name" value="Znf_CHY_sf"/>
</dbReference>
<feature type="region of interest" description="Disordered" evidence="5">
    <location>
        <begin position="597"/>
        <end position="694"/>
    </location>
</feature>
<dbReference type="SMART" id="SM00184">
    <property type="entry name" value="RING"/>
    <property type="match status" value="1"/>
</dbReference>
<sequence>MSQYISSFLIEPVVRQARRFSRPANDTPRPARQSSNSDEPASHRDELATAATAAHEAPISLGVNTDDRNCTISGSEETLSPTSLDDPEDGQVQAWQEGDIDTTPLRTVHANTLGPAVDARQYVLAAADDPSSTSLDGTSNAARSTTSSFSNSARSMIDTIMSSADTQGQGSGNSSHNSRGRGASQASQKGDGVLPADDGMSHIRKRIIAIQRTNSSSEEKARLVHGVMVEGHNMSQQSLHAPHRARAHSPGSVHSSNRPLSSKSMDSLRQTVSPPTSSSSAADHSNPFNLTPDDLKPTYYEKPLPAPKDGDTERSSLDVEESAKALGCAHYKRNIKLQCSACYRWYTCRFCHDAVEDHMLNRRETKNMLCMLCGCAQAASEECCLCSVRGAWYYCDTCCVCMSISIRDTHRCIERSTDCDCPICGEYMFTSPQTVVFMRCGHSIHHRCYNEHMKSSYRCPICSRSIVNMEWQFRHLERAIETQPMPPEFQDTQALIYCNDCSAKTQVKYHWLGLKCAVCDSYNTAQLKLLSGPAAGASPSQTPTDAAAADIPPEGDGRGRWRHITSQSRRPTASAPPLPAIQRMLERSTWPETRIRTAHSVSPNALTLSPSTPSGSDGDDTMDTDEDGSDVEFWGGESPRTHQRSPRLADDMAIDDSGEEEEEDEEDSEDEDMSDDAEEDEADEYNRMEIFGHR</sequence>
<evidence type="ECO:0000259" key="8">
    <source>
        <dbReference type="PROSITE" id="PS51270"/>
    </source>
</evidence>
<feature type="compositionally biased region" description="Acidic residues" evidence="5">
    <location>
        <begin position="652"/>
        <end position="683"/>
    </location>
</feature>
<feature type="compositionally biased region" description="Acidic residues" evidence="5">
    <location>
        <begin position="617"/>
        <end position="630"/>
    </location>
</feature>
<dbReference type="AlphaFoldDB" id="A0AA39R622"/>
<keyword evidence="2 4" id="KW-0863">Zinc-finger</keyword>
<dbReference type="InterPro" id="IPR013083">
    <property type="entry name" value="Znf_RING/FYVE/PHD"/>
</dbReference>
<dbReference type="InterPro" id="IPR017921">
    <property type="entry name" value="Znf_CTCHY"/>
</dbReference>
<dbReference type="Pfam" id="PF14599">
    <property type="entry name" value="zinc_ribbon_6"/>
    <property type="match status" value="1"/>
</dbReference>
<dbReference type="GO" id="GO:0016567">
    <property type="term" value="P:protein ubiquitination"/>
    <property type="evidence" value="ECO:0007669"/>
    <property type="project" value="TreeGrafter"/>
</dbReference>
<dbReference type="GO" id="GO:0061630">
    <property type="term" value="F:ubiquitin protein ligase activity"/>
    <property type="evidence" value="ECO:0007669"/>
    <property type="project" value="TreeGrafter"/>
</dbReference>
<evidence type="ECO:0000259" key="7">
    <source>
        <dbReference type="PROSITE" id="PS51266"/>
    </source>
</evidence>
<comment type="caution">
    <text evidence="9">The sequence shown here is derived from an EMBL/GenBank/DDBJ whole genome shotgun (WGS) entry which is preliminary data.</text>
</comment>
<evidence type="ECO:0000256" key="5">
    <source>
        <dbReference type="SAM" id="MobiDB-lite"/>
    </source>
</evidence>
<feature type="compositionally biased region" description="Low complexity" evidence="5">
    <location>
        <begin position="138"/>
        <end position="155"/>
    </location>
</feature>
<dbReference type="Pfam" id="PF05495">
    <property type="entry name" value="zf-CHY"/>
    <property type="match status" value="1"/>
</dbReference>
<feature type="compositionally biased region" description="Polar residues" evidence="5">
    <location>
        <begin position="599"/>
        <end position="608"/>
    </location>
</feature>
<dbReference type="PROSITE" id="PS51266">
    <property type="entry name" value="ZF_CHY"/>
    <property type="match status" value="1"/>
</dbReference>
<feature type="region of interest" description="Disordered" evidence="5">
    <location>
        <begin position="533"/>
        <end position="581"/>
    </location>
</feature>
<dbReference type="PANTHER" id="PTHR21319:SF0">
    <property type="entry name" value="AND RING FINGER DOMAIN PROTEIN, PUTATIVE (AFU_ORTHOLOGUE AFUA_1G08900)-RELATED"/>
    <property type="match status" value="1"/>
</dbReference>
<dbReference type="SUPFAM" id="SSF57850">
    <property type="entry name" value="RING/U-box"/>
    <property type="match status" value="1"/>
</dbReference>
<evidence type="ECO:0000256" key="3">
    <source>
        <dbReference type="ARBA" id="ARBA00022833"/>
    </source>
</evidence>
<evidence type="ECO:0000256" key="2">
    <source>
        <dbReference type="ARBA" id="ARBA00022771"/>
    </source>
</evidence>
<feature type="domain" description="CTCHY-type" evidence="8">
    <location>
        <begin position="340"/>
        <end position="420"/>
    </location>
</feature>
<organism evidence="9 10">
    <name type="scientific">Cladonia borealis</name>
    <dbReference type="NCBI Taxonomy" id="184061"/>
    <lineage>
        <taxon>Eukaryota</taxon>
        <taxon>Fungi</taxon>
        <taxon>Dikarya</taxon>
        <taxon>Ascomycota</taxon>
        <taxon>Pezizomycotina</taxon>
        <taxon>Lecanoromycetes</taxon>
        <taxon>OSLEUM clade</taxon>
        <taxon>Lecanoromycetidae</taxon>
        <taxon>Lecanorales</taxon>
        <taxon>Lecanorineae</taxon>
        <taxon>Cladoniaceae</taxon>
        <taxon>Cladonia</taxon>
    </lineage>
</organism>
<feature type="region of interest" description="Disordered" evidence="5">
    <location>
        <begin position="129"/>
        <end position="200"/>
    </location>
</feature>
<accession>A0AA39R622</accession>
<feature type="compositionally biased region" description="Polar residues" evidence="5">
    <location>
        <begin position="252"/>
        <end position="270"/>
    </location>
</feature>
<dbReference type="GO" id="GO:0008270">
    <property type="term" value="F:zinc ion binding"/>
    <property type="evidence" value="ECO:0007669"/>
    <property type="project" value="UniProtKB-KW"/>
</dbReference>
<keyword evidence="3" id="KW-0862">Zinc</keyword>
<feature type="compositionally biased region" description="Basic and acidic residues" evidence="5">
    <location>
        <begin position="684"/>
        <end position="694"/>
    </location>
</feature>
<evidence type="ECO:0000256" key="4">
    <source>
        <dbReference type="PROSITE-ProRule" id="PRU00601"/>
    </source>
</evidence>
<feature type="region of interest" description="Disordered" evidence="5">
    <location>
        <begin position="15"/>
        <end position="91"/>
    </location>
</feature>
<evidence type="ECO:0000313" key="10">
    <source>
        <dbReference type="Proteomes" id="UP001166286"/>
    </source>
</evidence>
<keyword evidence="1" id="KW-0479">Metal-binding</keyword>
<dbReference type="Gene3D" id="2.20.28.10">
    <property type="match status" value="1"/>
</dbReference>
<dbReference type="GO" id="GO:0005634">
    <property type="term" value="C:nucleus"/>
    <property type="evidence" value="ECO:0007669"/>
    <property type="project" value="TreeGrafter"/>
</dbReference>
<gene>
    <name evidence="9" type="ORF">JMJ35_003021</name>
</gene>
<dbReference type="EMBL" id="JAFEKC020000005">
    <property type="protein sequence ID" value="KAK0514404.1"/>
    <property type="molecule type" value="Genomic_DNA"/>
</dbReference>
<reference evidence="9" key="1">
    <citation type="submission" date="2023-03" db="EMBL/GenBank/DDBJ databases">
        <title>Complete genome of Cladonia borealis.</title>
        <authorList>
            <person name="Park H."/>
        </authorList>
    </citation>
    <scope>NUCLEOTIDE SEQUENCE</scope>
    <source>
        <strain evidence="9">ANT050790</strain>
    </source>
</reference>
<dbReference type="InterPro" id="IPR001841">
    <property type="entry name" value="Znf_RING"/>
</dbReference>
<feature type="region of interest" description="Disordered" evidence="5">
    <location>
        <begin position="234"/>
        <end position="316"/>
    </location>
</feature>
<protein>
    <submittedName>
        <fullName evidence="9">Uncharacterized protein</fullName>
    </submittedName>
</protein>
<dbReference type="InterPro" id="IPR039512">
    <property type="entry name" value="RCHY1_zinc-ribbon"/>
</dbReference>
<keyword evidence="10" id="KW-1185">Reference proteome</keyword>
<dbReference type="PANTHER" id="PTHR21319">
    <property type="entry name" value="RING FINGER AND CHY ZINC FINGER DOMAIN-CONTAINING PROTEIN 1"/>
    <property type="match status" value="1"/>
</dbReference>
<dbReference type="PROSITE" id="PS50089">
    <property type="entry name" value="ZF_RING_2"/>
    <property type="match status" value="1"/>
</dbReference>
<evidence type="ECO:0000259" key="6">
    <source>
        <dbReference type="PROSITE" id="PS50089"/>
    </source>
</evidence>
<dbReference type="Gene3D" id="3.30.40.10">
    <property type="entry name" value="Zinc/RING finger domain, C3HC4 (zinc finger)"/>
    <property type="match status" value="1"/>
</dbReference>
<feature type="domain" description="CHY-type" evidence="7">
    <location>
        <begin position="321"/>
        <end position="388"/>
    </location>
</feature>
<name>A0AA39R622_9LECA</name>